<evidence type="ECO:0000256" key="1">
    <source>
        <dbReference type="SAM" id="Phobius"/>
    </source>
</evidence>
<dbReference type="EMBL" id="SWBP01000004">
    <property type="protein sequence ID" value="TKB96829.1"/>
    <property type="molecule type" value="Genomic_DNA"/>
</dbReference>
<dbReference type="PANTHER" id="PTHR37464">
    <property type="entry name" value="BLL2463 PROTEIN"/>
    <property type="match status" value="1"/>
</dbReference>
<protein>
    <recommendedName>
        <fullName evidence="2">Aerotolerance regulator N-terminal domain-containing protein</fullName>
    </recommendedName>
</protein>
<gene>
    <name evidence="3" type="ORF">FA046_12150</name>
</gene>
<dbReference type="InterPro" id="IPR029062">
    <property type="entry name" value="Class_I_gatase-like"/>
</dbReference>
<feature type="domain" description="Aerotolerance regulator N-terminal" evidence="2">
    <location>
        <begin position="13"/>
        <end position="88"/>
    </location>
</feature>
<evidence type="ECO:0000313" key="4">
    <source>
        <dbReference type="Proteomes" id="UP000308181"/>
    </source>
</evidence>
<dbReference type="PANTHER" id="PTHR37464:SF1">
    <property type="entry name" value="BLL2463 PROTEIN"/>
    <property type="match status" value="1"/>
</dbReference>
<sequence length="698" mass="79791">MSLYQNYLSLILMGFLYPEFLFAWLLMAVPVIIHLFNFRKFKKVYFTNVQFLKDIEIQTLSTQKLKERLILAARMLAIFFLVLAFAQPFIKSNEQETSFQKSIISIYLDNSYSMEAVNKNGSLLDEGKRKIKELVEAYQLNDRFQLLTNDFDGKQQRLLNKDELLEELNNIKVSPITRNYQMVVNRQQEILMNEKQVKRVAYLISDFQKQVDWKAQINIDSTIKLNAIPLLANELPNISIDSVYFLSPIHQPEGKEKLVFTVSNHSNEKVENIPYKLTINGVQKSLGSLSIKPNASSLDTLEFSGLQAGWQSAEISLKDFPITFDDQLKFTFEVKQKLPVLAVYQNSPVKNIAYAYQTDVFFDFQQVNESQINYSALAKQQLIVLGNLKMVSSGLAQQLKQYVVNGGNLSVFIPLDADLQSYQQFLQGLGTDYPVELKKQQLKADQLNNNHSFFKDIFDQLPKNPDLPAASSFFTASSLVRTTKQVLIAGQGNENLLSVYQLQKGKIFLNFLPLETEASNFSRHALFLPILFKMAFLGAHSPSLFQVIGQNTEVAVNTLELAETETLKLKNKEVEIIPELRKKVTGTSLYFADQIKKPGFYELFHQNNLLAVLAFNENRKESLMQFYKPNELENMLGISSQNILKSTEAPIQQQIKEVNLGLSLWKLCLILSIIFLIVEILLIRFLKGKNIKPLNINS</sequence>
<organism evidence="3 4">
    <name type="scientific">Pedobacter cryophilus</name>
    <dbReference type="NCBI Taxonomy" id="2571271"/>
    <lineage>
        <taxon>Bacteria</taxon>
        <taxon>Pseudomonadati</taxon>
        <taxon>Bacteroidota</taxon>
        <taxon>Sphingobacteriia</taxon>
        <taxon>Sphingobacteriales</taxon>
        <taxon>Sphingobacteriaceae</taxon>
        <taxon>Pedobacter</taxon>
    </lineage>
</organism>
<keyword evidence="1" id="KW-0472">Membrane</keyword>
<keyword evidence="1" id="KW-1133">Transmembrane helix</keyword>
<dbReference type="InterPro" id="IPR011933">
    <property type="entry name" value="Double_TM_dom"/>
</dbReference>
<accession>A0A4U1BVI8</accession>
<dbReference type="SUPFAM" id="SSF52317">
    <property type="entry name" value="Class I glutamine amidotransferase-like"/>
    <property type="match status" value="1"/>
</dbReference>
<dbReference type="Pfam" id="PF07584">
    <property type="entry name" value="BatA"/>
    <property type="match status" value="1"/>
</dbReference>
<comment type="caution">
    <text evidence="3">The sequence shown here is derived from an EMBL/GenBank/DDBJ whole genome shotgun (WGS) entry which is preliminary data.</text>
</comment>
<keyword evidence="4" id="KW-1185">Reference proteome</keyword>
<feature type="transmembrane region" description="Helical" evidence="1">
    <location>
        <begin position="20"/>
        <end position="38"/>
    </location>
</feature>
<dbReference type="InterPro" id="IPR036465">
    <property type="entry name" value="vWFA_dom_sf"/>
</dbReference>
<dbReference type="RefSeq" id="WP_136826792.1">
    <property type="nucleotide sequence ID" value="NZ_SWBP01000004.1"/>
</dbReference>
<evidence type="ECO:0000259" key="2">
    <source>
        <dbReference type="Pfam" id="PF07584"/>
    </source>
</evidence>
<evidence type="ECO:0000313" key="3">
    <source>
        <dbReference type="EMBL" id="TKB96829.1"/>
    </source>
</evidence>
<dbReference type="OrthoDB" id="9810200at2"/>
<keyword evidence="1" id="KW-0812">Transmembrane</keyword>
<feature type="transmembrane region" description="Helical" evidence="1">
    <location>
        <begin position="69"/>
        <end position="90"/>
    </location>
</feature>
<dbReference type="InterPro" id="IPR024163">
    <property type="entry name" value="Aerotolerance_reg_N"/>
</dbReference>
<dbReference type="Proteomes" id="UP000308181">
    <property type="component" value="Unassembled WGS sequence"/>
</dbReference>
<dbReference type="NCBIfam" id="TIGR02226">
    <property type="entry name" value="two_anch"/>
    <property type="match status" value="1"/>
</dbReference>
<dbReference type="AlphaFoldDB" id="A0A4U1BVI8"/>
<reference evidence="3 4" key="1">
    <citation type="submission" date="2019-04" db="EMBL/GenBank/DDBJ databases">
        <title>Pedobacter sp. AR-3-17 sp. nov., isolated from Arctic soil.</title>
        <authorList>
            <person name="Dahal R.H."/>
            <person name="Kim D.-U."/>
        </authorList>
    </citation>
    <scope>NUCLEOTIDE SEQUENCE [LARGE SCALE GENOMIC DNA]</scope>
    <source>
        <strain evidence="3 4">AR-3-17</strain>
    </source>
</reference>
<feature type="transmembrane region" description="Helical" evidence="1">
    <location>
        <begin position="664"/>
        <end position="686"/>
    </location>
</feature>
<proteinExistence type="predicted"/>
<name>A0A4U1BVI8_9SPHI</name>
<dbReference type="Gene3D" id="3.40.50.410">
    <property type="entry name" value="von Willebrand factor, type A domain"/>
    <property type="match status" value="1"/>
</dbReference>